<gene>
    <name evidence="2" type="ORF">JMJ35_005005</name>
</gene>
<accession>A0AA39R181</accession>
<evidence type="ECO:0000313" key="2">
    <source>
        <dbReference type="EMBL" id="KAK0512988.1"/>
    </source>
</evidence>
<dbReference type="Pfam" id="PF24809">
    <property type="entry name" value="DUF7708"/>
    <property type="match status" value="1"/>
</dbReference>
<name>A0AA39R181_9LECA</name>
<proteinExistence type="predicted"/>
<reference evidence="2" key="1">
    <citation type="submission" date="2023-03" db="EMBL/GenBank/DDBJ databases">
        <title>Complete genome of Cladonia borealis.</title>
        <authorList>
            <person name="Park H."/>
        </authorList>
    </citation>
    <scope>NUCLEOTIDE SEQUENCE</scope>
    <source>
        <strain evidence="2">ANT050790</strain>
    </source>
</reference>
<dbReference type="EMBL" id="JAFEKC020000009">
    <property type="protein sequence ID" value="KAK0512988.1"/>
    <property type="molecule type" value="Genomic_DNA"/>
</dbReference>
<evidence type="ECO:0000313" key="3">
    <source>
        <dbReference type="Proteomes" id="UP001166286"/>
    </source>
</evidence>
<sequence>MAVGSKVRENPSFRSWYMPGDGASCFEPAREAFDRAKEIFSTSLRSDQQQQIFGHNSNNIEGFQALVNQAKEGYERRREKGKARQWLSSFSSRLLYYGAVLDTLAQHHPEYVSLAWGAVKFVFIGVMNQEELIATLAKAMCRVADSLPRQQLATILYPTQEMKRAVAQLYAHLMEFFLMAWQWYQEGAMKHMLHSITQPASIRYKDILNDIEECSRRIDQWAISSAQAEIRDMHTLQQNMQMDVQDINGLLQKNNEAVSGIMEVVLAISPQISQLLEGQLDTNQRVSDLQLSQMLTYTANSLLANPESSYRFGVLIRNKHQRGLNRTPKFWLSPRLKDWTTSKSSSLIIVKGSYATRTQARDFGINAIEAVRSASIPALWALHDNSKSICETISTVDLLKSLVQQAIRVNKTFQSEKLCTLSCTRIQSARDEKEWLDILSSVLVGLPMLYIVVNLESLGRNPLALTEHFSWPLAFLSLFQSLSSRGVATVVKIVLITYGDAKFLDLSDLDNPEQSVVNISPLGCRTPRAHRAPLRGKFNYL</sequence>
<protein>
    <recommendedName>
        <fullName evidence="1">DUF7708 domain-containing protein</fullName>
    </recommendedName>
</protein>
<dbReference type="AlphaFoldDB" id="A0AA39R181"/>
<evidence type="ECO:0000259" key="1">
    <source>
        <dbReference type="Pfam" id="PF24809"/>
    </source>
</evidence>
<comment type="caution">
    <text evidence="2">The sequence shown here is derived from an EMBL/GenBank/DDBJ whole genome shotgun (WGS) entry which is preliminary data.</text>
</comment>
<dbReference type="InterPro" id="IPR056125">
    <property type="entry name" value="DUF7708"/>
</dbReference>
<keyword evidence="3" id="KW-1185">Reference proteome</keyword>
<feature type="domain" description="DUF7708" evidence="1">
    <location>
        <begin position="85"/>
        <end position="230"/>
    </location>
</feature>
<dbReference type="Proteomes" id="UP001166286">
    <property type="component" value="Unassembled WGS sequence"/>
</dbReference>
<organism evidence="2 3">
    <name type="scientific">Cladonia borealis</name>
    <dbReference type="NCBI Taxonomy" id="184061"/>
    <lineage>
        <taxon>Eukaryota</taxon>
        <taxon>Fungi</taxon>
        <taxon>Dikarya</taxon>
        <taxon>Ascomycota</taxon>
        <taxon>Pezizomycotina</taxon>
        <taxon>Lecanoromycetes</taxon>
        <taxon>OSLEUM clade</taxon>
        <taxon>Lecanoromycetidae</taxon>
        <taxon>Lecanorales</taxon>
        <taxon>Lecanorineae</taxon>
        <taxon>Cladoniaceae</taxon>
        <taxon>Cladonia</taxon>
    </lineage>
</organism>